<organism evidence="2 3">
    <name type="scientific">Amycolatopsis speibonae</name>
    <dbReference type="NCBI Taxonomy" id="1450224"/>
    <lineage>
        <taxon>Bacteria</taxon>
        <taxon>Bacillati</taxon>
        <taxon>Actinomycetota</taxon>
        <taxon>Actinomycetes</taxon>
        <taxon>Pseudonocardiales</taxon>
        <taxon>Pseudonocardiaceae</taxon>
        <taxon>Amycolatopsis</taxon>
    </lineage>
</organism>
<name>A0ABV7P7J6_9PSEU</name>
<feature type="domain" description="Trypsin-co-occurring" evidence="1">
    <location>
        <begin position="8"/>
        <end position="87"/>
    </location>
</feature>
<dbReference type="Proteomes" id="UP001595645">
    <property type="component" value="Unassembled WGS sequence"/>
</dbReference>
<dbReference type="InterPro" id="IPR045608">
    <property type="entry name" value="Trypco2"/>
</dbReference>
<evidence type="ECO:0000313" key="3">
    <source>
        <dbReference type="Proteomes" id="UP001595645"/>
    </source>
</evidence>
<proteinExistence type="predicted"/>
<dbReference type="EMBL" id="JBHRWK010000078">
    <property type="protein sequence ID" value="MFC3455018.1"/>
    <property type="molecule type" value="Genomic_DNA"/>
</dbReference>
<sequence length="171" mass="18300">MHITPDGVPVAELVSAVKAAITQAGLSRVNVNRDLQVTAVQLTLNTVASTTAGGKFEFKVPVLGMAIKLGRALTAKDTHTIDLTLVPPDLAQAHEIRGDQVEDVLVEAIETIREVMSLAISGDEPYVLKDSSVELVFAITEEGTISLGLDNERKDEITHKLKLTLAVPHTT</sequence>
<evidence type="ECO:0000313" key="2">
    <source>
        <dbReference type="EMBL" id="MFC3455018.1"/>
    </source>
</evidence>
<comment type="caution">
    <text evidence="2">The sequence shown here is derived from an EMBL/GenBank/DDBJ whole genome shotgun (WGS) entry which is preliminary data.</text>
</comment>
<reference evidence="3" key="1">
    <citation type="journal article" date="2019" name="Int. J. Syst. Evol. Microbiol.">
        <title>The Global Catalogue of Microorganisms (GCM) 10K type strain sequencing project: providing services to taxonomists for standard genome sequencing and annotation.</title>
        <authorList>
            <consortium name="The Broad Institute Genomics Platform"/>
            <consortium name="The Broad Institute Genome Sequencing Center for Infectious Disease"/>
            <person name="Wu L."/>
            <person name="Ma J."/>
        </authorList>
    </citation>
    <scope>NUCLEOTIDE SEQUENCE [LARGE SCALE GENOMIC DNA]</scope>
    <source>
        <strain evidence="3">CGMCC 4.7676</strain>
    </source>
</reference>
<dbReference type="Pfam" id="PF19631">
    <property type="entry name" value="Trypco2"/>
    <property type="match status" value="1"/>
</dbReference>
<gene>
    <name evidence="2" type="ORF">ACFOSH_36760</name>
</gene>
<accession>A0ABV7P7J6</accession>
<dbReference type="RefSeq" id="WP_378245057.1">
    <property type="nucleotide sequence ID" value="NZ_JBHRWK010000078.1"/>
</dbReference>
<keyword evidence="3" id="KW-1185">Reference proteome</keyword>
<evidence type="ECO:0000259" key="1">
    <source>
        <dbReference type="Pfam" id="PF19631"/>
    </source>
</evidence>
<protein>
    <submittedName>
        <fullName evidence="2">Trypco2 family protein</fullName>
    </submittedName>
</protein>